<evidence type="ECO:0000256" key="3">
    <source>
        <dbReference type="ARBA" id="ARBA00022692"/>
    </source>
</evidence>
<proteinExistence type="inferred from homology"/>
<feature type="transmembrane region" description="Helical" evidence="6">
    <location>
        <begin position="12"/>
        <end position="31"/>
    </location>
</feature>
<evidence type="ECO:0000256" key="5">
    <source>
        <dbReference type="ARBA" id="ARBA00023136"/>
    </source>
</evidence>
<dbReference type="GO" id="GO:0033573">
    <property type="term" value="C:high-affinity iron permease complex"/>
    <property type="evidence" value="ECO:0007669"/>
    <property type="project" value="InterPro"/>
</dbReference>
<accession>A0A7C3C8T9</accession>
<keyword evidence="5 6" id="KW-0472">Membrane</keyword>
<dbReference type="GO" id="GO:0015093">
    <property type="term" value="F:ferrous iron transmembrane transporter activity"/>
    <property type="evidence" value="ECO:0007669"/>
    <property type="project" value="TreeGrafter"/>
</dbReference>
<comment type="subcellular location">
    <subcellularLocation>
        <location evidence="1">Membrane</location>
        <topology evidence="1">Multi-pass membrane protein</topology>
    </subcellularLocation>
</comment>
<organism evidence="7">
    <name type="scientific">Hellea balneolensis</name>
    <dbReference type="NCBI Taxonomy" id="287478"/>
    <lineage>
        <taxon>Bacteria</taxon>
        <taxon>Pseudomonadati</taxon>
        <taxon>Pseudomonadota</taxon>
        <taxon>Alphaproteobacteria</taxon>
        <taxon>Maricaulales</taxon>
        <taxon>Robiginitomaculaceae</taxon>
        <taxon>Hellea</taxon>
    </lineage>
</organism>
<feature type="transmembrane region" description="Helical" evidence="6">
    <location>
        <begin position="43"/>
        <end position="61"/>
    </location>
</feature>
<keyword evidence="3 6" id="KW-0812">Transmembrane</keyword>
<evidence type="ECO:0000256" key="4">
    <source>
        <dbReference type="ARBA" id="ARBA00022989"/>
    </source>
</evidence>
<evidence type="ECO:0000256" key="6">
    <source>
        <dbReference type="SAM" id="Phobius"/>
    </source>
</evidence>
<feature type="transmembrane region" description="Helical" evidence="6">
    <location>
        <begin position="111"/>
        <end position="129"/>
    </location>
</feature>
<name>A0A7C3C8T9_9PROT</name>
<feature type="transmembrane region" description="Helical" evidence="6">
    <location>
        <begin position="180"/>
        <end position="200"/>
    </location>
</feature>
<evidence type="ECO:0000256" key="2">
    <source>
        <dbReference type="ARBA" id="ARBA00008333"/>
    </source>
</evidence>
<gene>
    <name evidence="7" type="ORF">ENJ46_00860</name>
</gene>
<dbReference type="Pfam" id="PF03239">
    <property type="entry name" value="FTR1"/>
    <property type="match status" value="1"/>
</dbReference>
<feature type="transmembrane region" description="Helical" evidence="6">
    <location>
        <begin position="231"/>
        <end position="253"/>
    </location>
</feature>
<evidence type="ECO:0008006" key="8">
    <source>
        <dbReference type="Google" id="ProtNLM"/>
    </source>
</evidence>
<comment type="similarity">
    <text evidence="2">Belongs to the oxidase-dependent Fe transporter (OFeT) (TC 9.A.10.1) family.</text>
</comment>
<dbReference type="EMBL" id="DRMN01000058">
    <property type="protein sequence ID" value="HFB54446.1"/>
    <property type="molecule type" value="Genomic_DNA"/>
</dbReference>
<dbReference type="PANTHER" id="PTHR31632:SF2">
    <property type="entry name" value="PLASMA MEMBRANE IRON PERMEASE"/>
    <property type="match status" value="1"/>
</dbReference>
<protein>
    <recommendedName>
        <fullName evidence="8">Iron permease FTR1</fullName>
    </recommendedName>
</protein>
<evidence type="ECO:0000313" key="7">
    <source>
        <dbReference type="EMBL" id="HFB54446.1"/>
    </source>
</evidence>
<comment type="caution">
    <text evidence="7">The sequence shown here is derived from an EMBL/GenBank/DDBJ whole genome shotgun (WGS) entry which is preliminary data.</text>
</comment>
<dbReference type="InterPro" id="IPR004923">
    <property type="entry name" value="FTR1/Fip1/EfeU"/>
</dbReference>
<feature type="transmembrane region" description="Helical" evidence="6">
    <location>
        <begin position="73"/>
        <end position="90"/>
    </location>
</feature>
<dbReference type="PANTHER" id="PTHR31632">
    <property type="entry name" value="IRON TRANSPORTER FTH1"/>
    <property type="match status" value="1"/>
</dbReference>
<reference evidence="7" key="1">
    <citation type="journal article" date="2020" name="mSystems">
        <title>Genome- and Community-Level Interaction Insights into Carbon Utilization and Element Cycling Functions of Hydrothermarchaeota in Hydrothermal Sediment.</title>
        <authorList>
            <person name="Zhou Z."/>
            <person name="Liu Y."/>
            <person name="Xu W."/>
            <person name="Pan J."/>
            <person name="Luo Z.H."/>
            <person name="Li M."/>
        </authorList>
    </citation>
    <scope>NUCLEOTIDE SEQUENCE [LARGE SCALE GENOMIC DNA]</scope>
    <source>
        <strain evidence="7">HyVt-489</strain>
    </source>
</reference>
<sequence length="261" mass="28938">MRNVVMIETLIVVFREGLEAFLVIAIMLAYLGNTGNAHLKTPIYVGIVVALGICALTWWRVAELAESPIWEGSLAILAGLLVASFTIYVMRTARNIRTNIDQHLEKSVNKGGIWTLIGLFVFTVLMVSREGMETALMLGTISAQKNADQMMIGAGLALVLVGLIGFMWVKQSSKINLRLFLQVTGVFLILFSFYLFFYGLHELSEMMAIPFIGDTANIEFHTASEMIETPLVGGLISLTLIGLPILWIGISWLKERQLRGR</sequence>
<dbReference type="Proteomes" id="UP000886042">
    <property type="component" value="Unassembled WGS sequence"/>
</dbReference>
<evidence type="ECO:0000256" key="1">
    <source>
        <dbReference type="ARBA" id="ARBA00004141"/>
    </source>
</evidence>
<dbReference type="AlphaFoldDB" id="A0A7C3C8T9"/>
<keyword evidence="4 6" id="KW-1133">Transmembrane helix</keyword>
<feature type="transmembrane region" description="Helical" evidence="6">
    <location>
        <begin position="149"/>
        <end position="168"/>
    </location>
</feature>